<evidence type="ECO:0000256" key="1">
    <source>
        <dbReference type="ARBA" id="ARBA00004496"/>
    </source>
</evidence>
<evidence type="ECO:0000313" key="6">
    <source>
        <dbReference type="Proteomes" id="UP001529272"/>
    </source>
</evidence>
<keyword evidence="4" id="KW-0143">Chaperone</keyword>
<sequence length="316" mass="34488">MGEGAGSRPDQFDQRHLIELHRRGLLERLPMELGPMPIANFGPQLWEDLIRWRIVDGATETLNPEAKKLFDGLINYEWAVWGIVLLYNERRRVVADLPAEFFRFGVQHAVRDIPRVTFLIGVLNQRVTTAVLANGELDISSDPAEGPRPADIQRQIAKILLTVLDPGQKWAPYPMTRVSIPAPDSGGRKLSALRNGDPKERKKILSTTTAGLKKAGVTAQTSEVIAELLSQDNPASAQITVTRKTGTGRHTARDNAAGVLFFGGTKTGVVVSYPTRAPDHEPWVTYEPGSVDGVARAIAALQDGLEAADPAAITVR</sequence>
<comment type="caution">
    <text evidence="5">The sequence shown here is derived from an EMBL/GenBank/DDBJ whole genome shotgun (WGS) entry which is preliminary data.</text>
</comment>
<evidence type="ECO:0000313" key="5">
    <source>
        <dbReference type="EMBL" id="MDM3928684.1"/>
    </source>
</evidence>
<organism evidence="5 6">
    <name type="scientific">Mycobacterium intracellulare subsp. chimaera</name>
    <dbReference type="NCBI Taxonomy" id="222805"/>
    <lineage>
        <taxon>Bacteria</taxon>
        <taxon>Bacillati</taxon>
        <taxon>Actinomycetota</taxon>
        <taxon>Actinomycetes</taxon>
        <taxon>Mycobacteriales</taxon>
        <taxon>Mycobacteriaceae</taxon>
        <taxon>Mycobacterium</taxon>
        <taxon>Mycobacterium avium complex (MAC)</taxon>
    </lineage>
</organism>
<dbReference type="EMBL" id="JASZZX010000025">
    <property type="protein sequence ID" value="MDM3928684.1"/>
    <property type="molecule type" value="Genomic_DNA"/>
</dbReference>
<dbReference type="Proteomes" id="UP001529272">
    <property type="component" value="Unassembled WGS sequence"/>
</dbReference>
<evidence type="ECO:0000256" key="3">
    <source>
        <dbReference type="ARBA" id="ARBA00022490"/>
    </source>
</evidence>
<reference evidence="5 6" key="1">
    <citation type="submission" date="2023-06" db="EMBL/GenBank/DDBJ databases">
        <title>Itaconate inhibition of nontuberculous mycobacteria.</title>
        <authorList>
            <person name="Breen P."/>
            <person name="Zimbric M."/>
            <person name="Caverly L."/>
        </authorList>
    </citation>
    <scope>NUCLEOTIDE SEQUENCE [LARGE SCALE GENOMIC DNA]</scope>
    <source>
        <strain evidence="5 6">FLAC1071</strain>
    </source>
</reference>
<reference evidence="6" key="2">
    <citation type="submission" date="2023-06" db="EMBL/GenBank/DDBJ databases">
        <title>Itaconate inhibition of nontuberculous mycobacteria.</title>
        <authorList>
            <person name="Spilker T."/>
        </authorList>
    </citation>
    <scope>NUCLEOTIDE SEQUENCE [LARGE SCALE GENOMIC DNA]</scope>
    <source>
        <strain evidence="6">FLAC1071</strain>
    </source>
</reference>
<proteinExistence type="inferred from homology"/>
<dbReference type="InterPro" id="IPR025734">
    <property type="entry name" value="EspG"/>
</dbReference>
<gene>
    <name evidence="5" type="ORF">QRB35_21985</name>
</gene>
<comment type="similarity">
    <text evidence="2">Belongs to the EspG family.</text>
</comment>
<protein>
    <submittedName>
        <fullName evidence="5">ESX secretion-associated protein EspG</fullName>
    </submittedName>
</protein>
<evidence type="ECO:0000256" key="4">
    <source>
        <dbReference type="ARBA" id="ARBA00023186"/>
    </source>
</evidence>
<dbReference type="RefSeq" id="WP_069954197.1">
    <property type="nucleotide sequence ID" value="NZ_CP012886.2"/>
</dbReference>
<comment type="subcellular location">
    <subcellularLocation>
        <location evidence="1">Cytoplasm</location>
    </subcellularLocation>
</comment>
<accession>A0ABT7P5W9</accession>
<keyword evidence="3" id="KW-0963">Cytoplasm</keyword>
<dbReference type="Pfam" id="PF14011">
    <property type="entry name" value="ESX-1_EspG"/>
    <property type="match status" value="1"/>
</dbReference>
<evidence type="ECO:0000256" key="2">
    <source>
        <dbReference type="ARBA" id="ARBA00006411"/>
    </source>
</evidence>
<keyword evidence="6" id="KW-1185">Reference proteome</keyword>
<name>A0ABT7P5W9_MYCIT</name>